<gene>
    <name evidence="1" type="ORF">Plil01_000916100</name>
</gene>
<evidence type="ECO:0000313" key="1">
    <source>
        <dbReference type="EMBL" id="GMF22840.1"/>
    </source>
</evidence>
<name>A0A9W6WZ72_9STRA</name>
<keyword evidence="2" id="KW-1185">Reference proteome</keyword>
<dbReference type="AlphaFoldDB" id="A0A9W6WZ72"/>
<sequence>MVLLRFKFLGKKVVYTSSNVSFHPRAAAFHANAQQESCAASLLLRVSGHTLGPLGEPASAIQGGVAAFEVNSHEGRERTEHLDKLALVDVKAVAAHLQSQNNT</sequence>
<evidence type="ECO:0000313" key="2">
    <source>
        <dbReference type="Proteomes" id="UP001165083"/>
    </source>
</evidence>
<proteinExistence type="predicted"/>
<accession>A0A9W6WZ72</accession>
<comment type="caution">
    <text evidence="1">The sequence shown here is derived from an EMBL/GenBank/DDBJ whole genome shotgun (WGS) entry which is preliminary data.</text>
</comment>
<reference evidence="1" key="1">
    <citation type="submission" date="2023-04" db="EMBL/GenBank/DDBJ databases">
        <title>Phytophthora lilii NBRC 32176.</title>
        <authorList>
            <person name="Ichikawa N."/>
            <person name="Sato H."/>
            <person name="Tonouchi N."/>
        </authorList>
    </citation>
    <scope>NUCLEOTIDE SEQUENCE</scope>
    <source>
        <strain evidence="1">NBRC 32176</strain>
    </source>
</reference>
<dbReference type="Proteomes" id="UP001165083">
    <property type="component" value="Unassembled WGS sequence"/>
</dbReference>
<protein>
    <submittedName>
        <fullName evidence="1">Unnamed protein product</fullName>
    </submittedName>
</protein>
<dbReference type="EMBL" id="BSXW01000452">
    <property type="protein sequence ID" value="GMF22840.1"/>
    <property type="molecule type" value="Genomic_DNA"/>
</dbReference>
<organism evidence="1 2">
    <name type="scientific">Phytophthora lilii</name>
    <dbReference type="NCBI Taxonomy" id="2077276"/>
    <lineage>
        <taxon>Eukaryota</taxon>
        <taxon>Sar</taxon>
        <taxon>Stramenopiles</taxon>
        <taxon>Oomycota</taxon>
        <taxon>Peronosporomycetes</taxon>
        <taxon>Peronosporales</taxon>
        <taxon>Peronosporaceae</taxon>
        <taxon>Phytophthora</taxon>
    </lineage>
</organism>